<name>A0A7D6ZL01_9NOCA</name>
<dbReference type="Proteomes" id="UP000515512">
    <property type="component" value="Chromosome"/>
</dbReference>
<proteinExistence type="predicted"/>
<feature type="region of interest" description="Disordered" evidence="2">
    <location>
        <begin position="1"/>
        <end position="63"/>
    </location>
</feature>
<keyword evidence="3" id="KW-0812">Transmembrane</keyword>
<protein>
    <submittedName>
        <fullName evidence="4">TIGR02234 family membrane protein</fullName>
    </submittedName>
</protein>
<keyword evidence="1" id="KW-0175">Coiled coil</keyword>
<dbReference type="InterPro" id="IPR011746">
    <property type="entry name" value="Trp_synth-assoc_CHP"/>
</dbReference>
<feature type="coiled-coil region" evidence="1">
    <location>
        <begin position="64"/>
        <end position="98"/>
    </location>
</feature>
<feature type="compositionally biased region" description="Acidic residues" evidence="2">
    <location>
        <begin position="309"/>
        <end position="319"/>
    </location>
</feature>
<feature type="transmembrane region" description="Helical" evidence="3">
    <location>
        <begin position="224"/>
        <end position="244"/>
    </location>
</feature>
<evidence type="ECO:0000313" key="4">
    <source>
        <dbReference type="EMBL" id="QLY33739.1"/>
    </source>
</evidence>
<dbReference type="Pfam" id="PF09534">
    <property type="entry name" value="Trp_oprn_chp"/>
    <property type="match status" value="1"/>
</dbReference>
<organism evidence="4 5">
    <name type="scientific">Nocardia huaxiensis</name>
    <dbReference type="NCBI Taxonomy" id="2755382"/>
    <lineage>
        <taxon>Bacteria</taxon>
        <taxon>Bacillati</taxon>
        <taxon>Actinomycetota</taxon>
        <taxon>Actinomycetes</taxon>
        <taxon>Mycobacteriales</taxon>
        <taxon>Nocardiaceae</taxon>
        <taxon>Nocardia</taxon>
    </lineage>
</organism>
<feature type="transmembrane region" description="Helical" evidence="3">
    <location>
        <begin position="146"/>
        <end position="167"/>
    </location>
</feature>
<accession>A0A7D6ZL01</accession>
<dbReference type="RefSeq" id="WP_181584903.1">
    <property type="nucleotide sequence ID" value="NZ_CP059399.1"/>
</dbReference>
<sequence>MSESDPDRPPKTAAAQHNPDDSGSAAGGAADTARVTPAAVDRERETVAAQIDTDVESGPEGIRQRALEADLREAEANAAQAEADAAAAEIDAAGARRRPVVAALLLAVAAGLLWVSSRMTWVSFDVVGEVGDARTMRDETLDGGEWFGALTPLALALLATVAAVFATRGWFRRLVGVIVGVLAAVAAVPAYALLRGEGRTAERAATLADLRSWEVAEKIQTSAFPAWLSIAGALAAFAAALLLVRMPVEAVKAPGKYDNPAARKAAATDAVAAAAADRGTEAHAEARDTISGSQRGSRDQLSGRVLWDALDEGVDPTDDETNRGAAHDDPGSGGVGDRAR</sequence>
<dbReference type="AlphaFoldDB" id="A0A7D6ZL01"/>
<feature type="compositionally biased region" description="Basic and acidic residues" evidence="2">
    <location>
        <begin position="320"/>
        <end position="330"/>
    </location>
</feature>
<dbReference type="EMBL" id="CP059399">
    <property type="protein sequence ID" value="QLY33739.1"/>
    <property type="molecule type" value="Genomic_DNA"/>
</dbReference>
<feature type="compositionally biased region" description="Low complexity" evidence="2">
    <location>
        <begin position="21"/>
        <end position="31"/>
    </location>
</feature>
<feature type="transmembrane region" description="Helical" evidence="3">
    <location>
        <begin position="100"/>
        <end position="117"/>
    </location>
</feature>
<keyword evidence="3" id="KW-1133">Transmembrane helix</keyword>
<feature type="compositionally biased region" description="Basic and acidic residues" evidence="2">
    <location>
        <begin position="1"/>
        <end position="10"/>
    </location>
</feature>
<evidence type="ECO:0000256" key="2">
    <source>
        <dbReference type="SAM" id="MobiDB-lite"/>
    </source>
</evidence>
<gene>
    <name evidence="4" type="ORF">H0264_17210</name>
</gene>
<evidence type="ECO:0000313" key="5">
    <source>
        <dbReference type="Proteomes" id="UP000515512"/>
    </source>
</evidence>
<dbReference type="NCBIfam" id="TIGR02234">
    <property type="entry name" value="trp_oprn_chp"/>
    <property type="match status" value="1"/>
</dbReference>
<evidence type="ECO:0000256" key="1">
    <source>
        <dbReference type="SAM" id="Coils"/>
    </source>
</evidence>
<dbReference type="KEGG" id="nhu:H0264_17210"/>
<feature type="compositionally biased region" description="Basic and acidic residues" evidence="2">
    <location>
        <begin position="278"/>
        <end position="288"/>
    </location>
</feature>
<evidence type="ECO:0000256" key="3">
    <source>
        <dbReference type="SAM" id="Phobius"/>
    </source>
</evidence>
<feature type="compositionally biased region" description="Gly residues" evidence="2">
    <location>
        <begin position="331"/>
        <end position="340"/>
    </location>
</feature>
<keyword evidence="3" id="KW-0472">Membrane</keyword>
<dbReference type="InterPro" id="IPR019051">
    <property type="entry name" value="Trp_biosyn_TM_oprn/chp"/>
</dbReference>
<keyword evidence="5" id="KW-1185">Reference proteome</keyword>
<feature type="region of interest" description="Disordered" evidence="2">
    <location>
        <begin position="278"/>
        <end position="340"/>
    </location>
</feature>
<feature type="transmembrane region" description="Helical" evidence="3">
    <location>
        <begin position="174"/>
        <end position="194"/>
    </location>
</feature>
<reference evidence="4 5" key="1">
    <citation type="submission" date="2020-07" db="EMBL/GenBank/DDBJ databases">
        <authorList>
            <person name="Zhuang K."/>
            <person name="Ran Y."/>
        </authorList>
    </citation>
    <scope>NUCLEOTIDE SEQUENCE [LARGE SCALE GENOMIC DNA]</scope>
    <source>
        <strain evidence="4 5">WCH-YHL-001</strain>
    </source>
</reference>